<sequence>MGPFKLVDPNLRSVVAKTSTIPISRPPEVMLNNVRCSRGIKLSISLVLFGDAVSIATHVNAKGFRGGSSLEPHTTITLYTEESSLLLFGLFEINPVKRPRGMALLLSWVSLRRLWSSYIKARRPETWRYFDPVDGSKR</sequence>
<proteinExistence type="predicted"/>
<reference evidence="1 3" key="1">
    <citation type="submission" date="2024-01" db="EMBL/GenBank/DDBJ databases">
        <title>The genomes of 5 underutilized Papilionoideae crops provide insights into root nodulation and disease resistanc.</title>
        <authorList>
            <person name="Jiang F."/>
        </authorList>
    </citation>
    <scope>NUCLEOTIDE SEQUENCE [LARGE SCALE GENOMIC DNA]</scope>
    <source>
        <strain evidence="1">LVBAO_FW01</strain>
        <tissue evidence="1">Leaves</tissue>
    </source>
</reference>
<evidence type="ECO:0000313" key="3">
    <source>
        <dbReference type="Proteomes" id="UP001367508"/>
    </source>
</evidence>
<organism evidence="1 3">
    <name type="scientific">Canavalia gladiata</name>
    <name type="common">Sword bean</name>
    <name type="synonym">Dolichos gladiatus</name>
    <dbReference type="NCBI Taxonomy" id="3824"/>
    <lineage>
        <taxon>Eukaryota</taxon>
        <taxon>Viridiplantae</taxon>
        <taxon>Streptophyta</taxon>
        <taxon>Embryophyta</taxon>
        <taxon>Tracheophyta</taxon>
        <taxon>Spermatophyta</taxon>
        <taxon>Magnoliopsida</taxon>
        <taxon>eudicotyledons</taxon>
        <taxon>Gunneridae</taxon>
        <taxon>Pentapetalae</taxon>
        <taxon>rosids</taxon>
        <taxon>fabids</taxon>
        <taxon>Fabales</taxon>
        <taxon>Fabaceae</taxon>
        <taxon>Papilionoideae</taxon>
        <taxon>50 kb inversion clade</taxon>
        <taxon>NPAAA clade</taxon>
        <taxon>indigoferoid/millettioid clade</taxon>
        <taxon>Phaseoleae</taxon>
        <taxon>Canavalia</taxon>
    </lineage>
</organism>
<gene>
    <name evidence="1" type="ORF">VNO77_08059</name>
    <name evidence="2" type="ORF">VNO77_08060</name>
</gene>
<protein>
    <submittedName>
        <fullName evidence="1">Uncharacterized protein</fullName>
    </submittedName>
</protein>
<dbReference type="EMBL" id="JAYMYQ010000002">
    <property type="protein sequence ID" value="KAK7350026.1"/>
    <property type="molecule type" value="Genomic_DNA"/>
</dbReference>
<comment type="caution">
    <text evidence="1">The sequence shown here is derived from an EMBL/GenBank/DDBJ whole genome shotgun (WGS) entry which is preliminary data.</text>
</comment>
<evidence type="ECO:0000313" key="1">
    <source>
        <dbReference type="EMBL" id="KAK7350025.1"/>
    </source>
</evidence>
<dbReference type="AlphaFoldDB" id="A0AAN9M881"/>
<evidence type="ECO:0000313" key="2">
    <source>
        <dbReference type="EMBL" id="KAK7350026.1"/>
    </source>
</evidence>
<dbReference type="Proteomes" id="UP001367508">
    <property type="component" value="Unassembled WGS sequence"/>
</dbReference>
<accession>A0AAN9M881</accession>
<dbReference type="EMBL" id="JAYMYQ010000002">
    <property type="protein sequence ID" value="KAK7350025.1"/>
    <property type="molecule type" value="Genomic_DNA"/>
</dbReference>
<name>A0AAN9M881_CANGL</name>
<keyword evidence="3" id="KW-1185">Reference proteome</keyword>